<feature type="transmembrane region" description="Helical" evidence="5">
    <location>
        <begin position="309"/>
        <end position="327"/>
    </location>
</feature>
<keyword evidence="8" id="KW-1185">Reference proteome</keyword>
<dbReference type="InterPro" id="IPR011701">
    <property type="entry name" value="MFS"/>
</dbReference>
<evidence type="ECO:0000256" key="4">
    <source>
        <dbReference type="ARBA" id="ARBA00023136"/>
    </source>
</evidence>
<proteinExistence type="predicted"/>
<dbReference type="Gene3D" id="1.20.1250.20">
    <property type="entry name" value="MFS general substrate transporter like domains"/>
    <property type="match status" value="1"/>
</dbReference>
<dbReference type="Proteomes" id="UP001179121">
    <property type="component" value="Chromosome"/>
</dbReference>
<feature type="transmembrane region" description="Helical" evidence="5">
    <location>
        <begin position="152"/>
        <end position="172"/>
    </location>
</feature>
<feature type="transmembrane region" description="Helical" evidence="5">
    <location>
        <begin position="231"/>
        <end position="251"/>
    </location>
</feature>
<dbReference type="EMBL" id="OX365700">
    <property type="protein sequence ID" value="CAI4031048.1"/>
    <property type="molecule type" value="Genomic_DNA"/>
</dbReference>
<evidence type="ECO:0000313" key="7">
    <source>
        <dbReference type="EMBL" id="CAI4031048.1"/>
    </source>
</evidence>
<evidence type="ECO:0000256" key="3">
    <source>
        <dbReference type="ARBA" id="ARBA00022989"/>
    </source>
</evidence>
<keyword evidence="4 5" id="KW-0472">Membrane</keyword>
<evidence type="ECO:0000259" key="6">
    <source>
        <dbReference type="PROSITE" id="PS50850"/>
    </source>
</evidence>
<dbReference type="AlphaFoldDB" id="A0AA86MXX5"/>
<dbReference type="PANTHER" id="PTHR23508:SF10">
    <property type="entry name" value="CARBOXYLIC ACID TRANSPORTER PROTEIN HOMOLOG"/>
    <property type="match status" value="1"/>
</dbReference>
<dbReference type="PROSITE" id="PS50850">
    <property type="entry name" value="MFS"/>
    <property type="match status" value="1"/>
</dbReference>
<dbReference type="PANTHER" id="PTHR23508">
    <property type="entry name" value="CARBOXYLIC ACID TRANSPORTER PROTEIN HOMOLOG"/>
    <property type="match status" value="1"/>
</dbReference>
<evidence type="ECO:0000313" key="8">
    <source>
        <dbReference type="Proteomes" id="UP001179121"/>
    </source>
</evidence>
<feature type="transmembrane region" description="Helical" evidence="5">
    <location>
        <begin position="93"/>
        <end position="112"/>
    </location>
</feature>
<feature type="transmembrane region" description="Helical" evidence="5">
    <location>
        <begin position="59"/>
        <end position="81"/>
    </location>
</feature>
<evidence type="ECO:0000256" key="1">
    <source>
        <dbReference type="ARBA" id="ARBA00004141"/>
    </source>
</evidence>
<feature type="domain" description="Major facilitator superfamily (MFS) profile" evidence="6">
    <location>
        <begin position="16"/>
        <end position="422"/>
    </location>
</feature>
<comment type="subcellular location">
    <subcellularLocation>
        <location evidence="1">Membrane</location>
        <topology evidence="1">Multi-pass membrane protein</topology>
    </subcellularLocation>
</comment>
<feature type="transmembrane region" description="Helical" evidence="5">
    <location>
        <begin position="118"/>
        <end position="140"/>
    </location>
</feature>
<dbReference type="KEGG" id="nti:DNFV4_01480"/>
<dbReference type="InterPro" id="IPR036259">
    <property type="entry name" value="MFS_trans_sf"/>
</dbReference>
<sequence length="428" mass="46723">MMPTSFRSVTRYQWMVLLVAWLGWVFDAMDATIYAIVLHPALEELLAGRTATVADAEGISWYGGIIFSVFLVGWALGGVVFGILADRFGRTRTLIATILIYAGFTGLAALAQEWWQLATFRFLTALGIGGEWAAGAAIVAEVWPEETRAKAAGILQSAWAVGFFLAAILNLLLKGYGWRWLFLAGVAPALVAFLVRWWVKEPDRWTRAHSEELAQRHDGILSRLGELFQPLFLRSTLVGSTLAFVAVFGLWGTTNWTPTLIHSFPDMQGLPKSEIAPLVSYAIMCLNVGALFGYLSFGPLADRWGRRPIFGLMCLGSVLMLPITFLYVESYRHLLLCLPILGFFNNGIFSGFPIYLPELYPTRIRATGAGFCFNAGRVLASAGPFLTGSLVATFGQVGSAASAVGLIYLVGLLVLPFAPETKGRPLPP</sequence>
<keyword evidence="3 5" id="KW-1133">Transmembrane helix</keyword>
<gene>
    <name evidence="7" type="ORF">DNFV4_01480</name>
</gene>
<feature type="transmembrane region" description="Helical" evidence="5">
    <location>
        <begin position="397"/>
        <end position="418"/>
    </location>
</feature>
<feature type="transmembrane region" description="Helical" evidence="5">
    <location>
        <begin position="333"/>
        <end position="356"/>
    </location>
</feature>
<dbReference type="GO" id="GO:0046943">
    <property type="term" value="F:carboxylic acid transmembrane transporter activity"/>
    <property type="evidence" value="ECO:0007669"/>
    <property type="project" value="TreeGrafter"/>
</dbReference>
<feature type="transmembrane region" description="Helical" evidence="5">
    <location>
        <begin position="368"/>
        <end position="391"/>
    </location>
</feature>
<keyword evidence="2 5" id="KW-0812">Transmembrane</keyword>
<evidence type="ECO:0000256" key="5">
    <source>
        <dbReference type="SAM" id="Phobius"/>
    </source>
</evidence>
<accession>A0AA86MXX5</accession>
<name>A0AA86MXX5_9BACT</name>
<dbReference type="RefSeq" id="WP_289268011.1">
    <property type="nucleotide sequence ID" value="NZ_OX365700.1"/>
</dbReference>
<feature type="transmembrane region" description="Helical" evidence="5">
    <location>
        <begin position="275"/>
        <end position="297"/>
    </location>
</feature>
<dbReference type="Pfam" id="PF07690">
    <property type="entry name" value="MFS_1"/>
    <property type="match status" value="1"/>
</dbReference>
<organism evidence="7 8">
    <name type="scientific">Nitrospira tepida</name>
    <dbReference type="NCBI Taxonomy" id="2973512"/>
    <lineage>
        <taxon>Bacteria</taxon>
        <taxon>Pseudomonadati</taxon>
        <taxon>Nitrospirota</taxon>
        <taxon>Nitrospiria</taxon>
        <taxon>Nitrospirales</taxon>
        <taxon>Nitrospiraceae</taxon>
        <taxon>Nitrospira</taxon>
    </lineage>
</organism>
<protein>
    <submittedName>
        <fullName evidence="7">MFS transporter</fullName>
    </submittedName>
</protein>
<reference evidence="7" key="1">
    <citation type="submission" date="2022-10" db="EMBL/GenBank/DDBJ databases">
        <authorList>
            <person name="Koch H."/>
        </authorList>
    </citation>
    <scope>NUCLEOTIDE SEQUENCE</scope>
    <source>
        <strain evidence="7">DNF</strain>
    </source>
</reference>
<evidence type="ECO:0000256" key="2">
    <source>
        <dbReference type="ARBA" id="ARBA00022692"/>
    </source>
</evidence>
<feature type="transmembrane region" description="Helical" evidence="5">
    <location>
        <begin position="178"/>
        <end position="199"/>
    </location>
</feature>
<dbReference type="InterPro" id="IPR020846">
    <property type="entry name" value="MFS_dom"/>
</dbReference>
<dbReference type="SUPFAM" id="SSF103473">
    <property type="entry name" value="MFS general substrate transporter"/>
    <property type="match status" value="1"/>
</dbReference>
<dbReference type="GO" id="GO:0005886">
    <property type="term" value="C:plasma membrane"/>
    <property type="evidence" value="ECO:0007669"/>
    <property type="project" value="TreeGrafter"/>
</dbReference>